<comment type="caution">
    <text evidence="3">The sequence shown here is derived from an EMBL/GenBank/DDBJ whole genome shotgun (WGS) entry which is preliminary data.</text>
</comment>
<gene>
    <name evidence="3" type="ORF">CO072_00265</name>
</gene>
<feature type="region of interest" description="Disordered" evidence="2">
    <location>
        <begin position="244"/>
        <end position="275"/>
    </location>
</feature>
<dbReference type="EMBL" id="PFSX01000010">
    <property type="protein sequence ID" value="PJC01715.1"/>
    <property type="molecule type" value="Genomic_DNA"/>
</dbReference>
<feature type="coiled-coil region" evidence="1">
    <location>
        <begin position="135"/>
        <end position="162"/>
    </location>
</feature>
<name>A0A2H9RDN0_HUBC1</name>
<sequence length="385" mass="44581">MYNEDQNIDIQDNQSKKNIRSDLSEKLIIDLKNGLKKLDNAILKKDINSLVDTKKYFDRVIDTTMGTNRQQLVIFVENIGNISKVLRKNESPNSNVIHLIDNIENVISITIYLIDLYNLFVDSNNKIFGFLYNYCQELQNQNKDLYSENEELSRKNKYLEETKGMDARGFQDEVKQHLDAQTQLSNRIEILLKQTSDRTHSLLTFLLSKEGENQELSKEGENQENQELDQDLKTSLVIPHKVFTPETKDEGIKDEEIENNQDGENNKNDKNNENNKESIYNSIYPEGYEKGDSVNFLITVILSHFRSNTIINGSRLHNKFTSIGMKINISKIYNVLKFLEWKGAIKKVALNDAKPISGTNIKYIIINQEIIDTLINNYNNKDKED</sequence>
<protein>
    <submittedName>
        <fullName evidence="3">Uncharacterized protein</fullName>
    </submittedName>
</protein>
<accession>A0A2H9RDN0</accession>
<proteinExistence type="predicted"/>
<evidence type="ECO:0000313" key="4">
    <source>
        <dbReference type="Proteomes" id="UP000231232"/>
    </source>
</evidence>
<evidence type="ECO:0000256" key="2">
    <source>
        <dbReference type="SAM" id="MobiDB-lite"/>
    </source>
</evidence>
<organism evidence="3 4">
    <name type="scientific">Huberarchaeum crystalense</name>
    <dbReference type="NCBI Taxonomy" id="2014257"/>
    <lineage>
        <taxon>Archaea</taxon>
        <taxon>Candidatus Huberarchaeota</taxon>
        <taxon>Candidatus Huberarchaeia</taxon>
        <taxon>Candidatus Huberarchaeales</taxon>
        <taxon>Candidatus Huberarchaeaceae</taxon>
        <taxon>Candidatus Huberarchaeum</taxon>
    </lineage>
</organism>
<reference evidence="4" key="1">
    <citation type="submission" date="2017-09" db="EMBL/GenBank/DDBJ databases">
        <title>Depth-based differentiation of microbial function through sediment-hosted aquifers and enrichment of novel symbionts in the deep terrestrial subsurface.</title>
        <authorList>
            <person name="Probst A.J."/>
            <person name="Ladd B."/>
            <person name="Jarett J.K."/>
            <person name="Geller-Mcgrath D.E."/>
            <person name="Sieber C.M.K."/>
            <person name="Emerson J.B."/>
            <person name="Anantharaman K."/>
            <person name="Thomas B.C."/>
            <person name="Malmstrom R."/>
            <person name="Stieglmeier M."/>
            <person name="Klingl A."/>
            <person name="Woyke T."/>
            <person name="Ryan C.M."/>
            <person name="Banfield J.F."/>
        </authorList>
    </citation>
    <scope>NUCLEOTIDE SEQUENCE [LARGE SCALE GENOMIC DNA]</scope>
</reference>
<evidence type="ECO:0000256" key="1">
    <source>
        <dbReference type="SAM" id="Coils"/>
    </source>
</evidence>
<evidence type="ECO:0000313" key="3">
    <source>
        <dbReference type="EMBL" id="PJC01715.1"/>
    </source>
</evidence>
<keyword evidence="1" id="KW-0175">Coiled coil</keyword>
<dbReference type="AlphaFoldDB" id="A0A2H9RDN0"/>
<feature type="compositionally biased region" description="Acidic residues" evidence="2">
    <location>
        <begin position="252"/>
        <end position="261"/>
    </location>
</feature>
<feature type="compositionally biased region" description="Basic and acidic residues" evidence="2">
    <location>
        <begin position="264"/>
        <end position="275"/>
    </location>
</feature>
<dbReference type="Proteomes" id="UP000231232">
    <property type="component" value="Unassembled WGS sequence"/>
</dbReference>